<dbReference type="AlphaFoldDB" id="R6AES3"/>
<protein>
    <submittedName>
        <fullName evidence="1">Uncharacterized protein</fullName>
    </submittedName>
</protein>
<organism evidence="1 2">
    <name type="scientific">Lachnospira eligens CAG:72</name>
    <dbReference type="NCBI Taxonomy" id="1263077"/>
    <lineage>
        <taxon>Bacteria</taxon>
        <taxon>Bacillati</taxon>
        <taxon>Bacillota</taxon>
        <taxon>Clostridia</taxon>
        <taxon>Lachnospirales</taxon>
        <taxon>Lachnospiraceae</taxon>
        <taxon>Lachnospira</taxon>
    </lineage>
</organism>
<dbReference type="Proteomes" id="UP000018175">
    <property type="component" value="Unassembled WGS sequence"/>
</dbReference>
<evidence type="ECO:0000313" key="1">
    <source>
        <dbReference type="EMBL" id="CDA39632.1"/>
    </source>
</evidence>
<comment type="caution">
    <text evidence="1">The sequence shown here is derived from an EMBL/GenBank/DDBJ whole genome shotgun (WGS) entry which is preliminary data.</text>
</comment>
<gene>
    <name evidence="1" type="ORF">BN765_00097</name>
</gene>
<dbReference type="EMBL" id="CBBU010000057">
    <property type="protein sequence ID" value="CDA39632.1"/>
    <property type="molecule type" value="Genomic_DNA"/>
</dbReference>
<proteinExistence type="predicted"/>
<sequence length="179" mass="20775">MNNKLEENMEKLKELGKRASQRSKAIINIVDELSKEEYEIVGPALTKFYKKLAKYDTKNEIRIIQKNNGISLVDDTDKNIVNVLSNGQISVFMLAHFFAGINIRNTYEKMKIYFIDDLTACMDDVNMLAFMDLLKYHLLSKSTMEQLFFITCDDRISNLLKYKLNGCGIELCELMEKDF</sequence>
<dbReference type="InterPro" id="IPR027417">
    <property type="entry name" value="P-loop_NTPase"/>
</dbReference>
<reference evidence="1" key="1">
    <citation type="submission" date="2012-11" db="EMBL/GenBank/DDBJ databases">
        <title>Dependencies among metagenomic species, viruses, plasmids and units of genetic variation.</title>
        <authorList>
            <person name="Nielsen H.B."/>
            <person name="Almeida M."/>
            <person name="Juncker A.S."/>
            <person name="Rasmussen S."/>
            <person name="Li J."/>
            <person name="Sunagawa S."/>
            <person name="Plichta D."/>
            <person name="Gautier L."/>
            <person name="Le Chatelier E."/>
            <person name="Peletier E."/>
            <person name="Bonde I."/>
            <person name="Nielsen T."/>
            <person name="Manichanh C."/>
            <person name="Arumugam M."/>
            <person name="Batto J."/>
            <person name="Santos M.B.Q.D."/>
            <person name="Blom N."/>
            <person name="Borruel N."/>
            <person name="Burgdorf K.S."/>
            <person name="Boumezbeur F."/>
            <person name="Casellas F."/>
            <person name="Dore J."/>
            <person name="Guarner F."/>
            <person name="Hansen T."/>
            <person name="Hildebrand F."/>
            <person name="Kaas R.S."/>
            <person name="Kennedy S."/>
            <person name="Kristiansen K."/>
            <person name="Kultima J.R."/>
            <person name="Leonard P."/>
            <person name="Levenez F."/>
            <person name="Lund O."/>
            <person name="Moumen B."/>
            <person name="Le Paslier D."/>
            <person name="Pons N."/>
            <person name="Pedersen O."/>
            <person name="Prifti E."/>
            <person name="Qin J."/>
            <person name="Raes J."/>
            <person name="Tap J."/>
            <person name="Tims S."/>
            <person name="Ussery D.W."/>
            <person name="Yamada T."/>
            <person name="MetaHit consortium"/>
            <person name="Renault P."/>
            <person name="Sicheritz-Ponten T."/>
            <person name="Bork P."/>
            <person name="Wang J."/>
            <person name="Brunak S."/>
            <person name="Ehrlich S.D."/>
        </authorList>
    </citation>
    <scope>NUCLEOTIDE SEQUENCE [LARGE SCALE GENOMIC DNA]</scope>
</reference>
<dbReference type="Gene3D" id="3.40.50.300">
    <property type="entry name" value="P-loop containing nucleotide triphosphate hydrolases"/>
    <property type="match status" value="1"/>
</dbReference>
<evidence type="ECO:0000313" key="2">
    <source>
        <dbReference type="Proteomes" id="UP000018175"/>
    </source>
</evidence>
<accession>R6AES3</accession>
<dbReference type="SUPFAM" id="SSF52540">
    <property type="entry name" value="P-loop containing nucleoside triphosphate hydrolases"/>
    <property type="match status" value="1"/>
</dbReference>
<name>R6AES3_9FIRM</name>